<accession>A0AAW2J463</accession>
<proteinExistence type="predicted"/>
<organism evidence="1">
    <name type="scientific">Sesamum angustifolium</name>
    <dbReference type="NCBI Taxonomy" id="2727405"/>
    <lineage>
        <taxon>Eukaryota</taxon>
        <taxon>Viridiplantae</taxon>
        <taxon>Streptophyta</taxon>
        <taxon>Embryophyta</taxon>
        <taxon>Tracheophyta</taxon>
        <taxon>Spermatophyta</taxon>
        <taxon>Magnoliopsida</taxon>
        <taxon>eudicotyledons</taxon>
        <taxon>Gunneridae</taxon>
        <taxon>Pentapetalae</taxon>
        <taxon>asterids</taxon>
        <taxon>lamiids</taxon>
        <taxon>Lamiales</taxon>
        <taxon>Pedaliaceae</taxon>
        <taxon>Sesamum</taxon>
    </lineage>
</organism>
<dbReference type="Gene3D" id="1.25.40.10">
    <property type="entry name" value="Tetratricopeptide repeat domain"/>
    <property type="match status" value="1"/>
</dbReference>
<comment type="caution">
    <text evidence="1">The sequence shown here is derived from an EMBL/GenBank/DDBJ whole genome shotgun (WGS) entry which is preliminary data.</text>
</comment>
<reference evidence="1" key="2">
    <citation type="journal article" date="2024" name="Plant">
        <title>Genomic evolution and insights into agronomic trait innovations of Sesamum species.</title>
        <authorList>
            <person name="Miao H."/>
            <person name="Wang L."/>
            <person name="Qu L."/>
            <person name="Liu H."/>
            <person name="Sun Y."/>
            <person name="Le M."/>
            <person name="Wang Q."/>
            <person name="Wei S."/>
            <person name="Zheng Y."/>
            <person name="Lin W."/>
            <person name="Duan Y."/>
            <person name="Cao H."/>
            <person name="Xiong S."/>
            <person name="Wang X."/>
            <person name="Wei L."/>
            <person name="Li C."/>
            <person name="Ma Q."/>
            <person name="Ju M."/>
            <person name="Zhao R."/>
            <person name="Li G."/>
            <person name="Mu C."/>
            <person name="Tian Q."/>
            <person name="Mei H."/>
            <person name="Zhang T."/>
            <person name="Gao T."/>
            <person name="Zhang H."/>
        </authorList>
    </citation>
    <scope>NUCLEOTIDE SEQUENCE</scope>
    <source>
        <strain evidence="1">G01</strain>
    </source>
</reference>
<protein>
    <submittedName>
        <fullName evidence="1">Pre-splicing factor clf-1</fullName>
    </submittedName>
</protein>
<dbReference type="AlphaFoldDB" id="A0AAW2J463"/>
<gene>
    <name evidence="1" type="ORF">Sangu_2613800</name>
</gene>
<name>A0AAW2J463_9LAMI</name>
<sequence length="136" mass="16146">MPGPWSKFSELGDPWQKLNEPELFLNLQIGQPARDTPDLLWKAYIDFEISEPEYERTQTLYERFLNKTFEGVDWLSPSSRHLLWMRACRSQTCVKVIMNKRENAFSEPEFMYFDSRNGQCFFVTGQMESYLELIAL</sequence>
<dbReference type="InterPro" id="IPR011990">
    <property type="entry name" value="TPR-like_helical_dom_sf"/>
</dbReference>
<dbReference type="EMBL" id="JACGWK010001400">
    <property type="protein sequence ID" value="KAL0289454.1"/>
    <property type="molecule type" value="Genomic_DNA"/>
</dbReference>
<reference evidence="1" key="1">
    <citation type="submission" date="2020-06" db="EMBL/GenBank/DDBJ databases">
        <authorList>
            <person name="Li T."/>
            <person name="Hu X."/>
            <person name="Zhang T."/>
            <person name="Song X."/>
            <person name="Zhang H."/>
            <person name="Dai N."/>
            <person name="Sheng W."/>
            <person name="Hou X."/>
            <person name="Wei L."/>
        </authorList>
    </citation>
    <scope>NUCLEOTIDE SEQUENCE</scope>
    <source>
        <strain evidence="1">G01</strain>
        <tissue evidence="1">Leaf</tissue>
    </source>
</reference>
<evidence type="ECO:0000313" key="1">
    <source>
        <dbReference type="EMBL" id="KAL0289454.1"/>
    </source>
</evidence>